<feature type="signal peptide" evidence="1">
    <location>
        <begin position="1"/>
        <end position="17"/>
    </location>
</feature>
<dbReference type="Proteomes" id="UP000183982">
    <property type="component" value="Unassembled WGS sequence"/>
</dbReference>
<dbReference type="Pfam" id="PF09923">
    <property type="entry name" value="DUF2155"/>
    <property type="match status" value="1"/>
</dbReference>
<proteinExistence type="predicted"/>
<evidence type="ECO:0000313" key="2">
    <source>
        <dbReference type="EMBL" id="SHK02589.1"/>
    </source>
</evidence>
<dbReference type="OrthoDB" id="9810376at2"/>
<organism evidence="2 3">
    <name type="scientific">Shimia gijangensis</name>
    <dbReference type="NCBI Taxonomy" id="1470563"/>
    <lineage>
        <taxon>Bacteria</taxon>
        <taxon>Pseudomonadati</taxon>
        <taxon>Pseudomonadota</taxon>
        <taxon>Alphaproteobacteria</taxon>
        <taxon>Rhodobacterales</taxon>
        <taxon>Roseobacteraceae</taxon>
    </lineage>
</organism>
<reference evidence="3" key="1">
    <citation type="submission" date="2016-11" db="EMBL/GenBank/DDBJ databases">
        <authorList>
            <person name="Varghese N."/>
            <person name="Submissions S."/>
        </authorList>
    </citation>
    <scope>NUCLEOTIDE SEQUENCE [LARGE SCALE GENOMIC DNA]</scope>
    <source>
        <strain evidence="3">DSM 100564</strain>
    </source>
</reference>
<protein>
    <recommendedName>
        <fullName evidence="4">DUF2155 domain-containing protein</fullName>
    </recommendedName>
</protein>
<evidence type="ECO:0000256" key="1">
    <source>
        <dbReference type="SAM" id="SignalP"/>
    </source>
</evidence>
<dbReference type="RefSeq" id="WP_083599342.1">
    <property type="nucleotide sequence ID" value="NZ_FQZQ01000017.1"/>
</dbReference>
<evidence type="ECO:0008006" key="4">
    <source>
        <dbReference type="Google" id="ProtNLM"/>
    </source>
</evidence>
<name>A0A1M6P3N2_9RHOB</name>
<accession>A0A1M6P3N2</accession>
<gene>
    <name evidence="2" type="ORF">SAMN05444000_11757</name>
</gene>
<dbReference type="InterPro" id="IPR019225">
    <property type="entry name" value="DUF2155"/>
</dbReference>
<evidence type="ECO:0000313" key="3">
    <source>
        <dbReference type="Proteomes" id="UP000183982"/>
    </source>
</evidence>
<dbReference type="STRING" id="1470563.SAMN05444000_11757"/>
<feature type="chain" id="PRO_5012748394" description="DUF2155 domain-containing protein" evidence="1">
    <location>
        <begin position="18"/>
        <end position="167"/>
    </location>
</feature>
<dbReference type="AlphaFoldDB" id="A0A1M6P3N2"/>
<sequence>MIRAAICLMCAAGMAAAQSEITVETLDFDSGPQIIVVPQQPEVFSLQRDLGVVTSEVATPAIKGDGAMLRGLDKLNGQVVDIELENGYSVTFGDLRVDLAECRYPEDNAAGEGYAFLTIYDGQEAVDPLFQGWMVASSPALSALDHARFDIWVLRCKATPSAETASE</sequence>
<dbReference type="EMBL" id="FQZQ01000017">
    <property type="protein sequence ID" value="SHK02589.1"/>
    <property type="molecule type" value="Genomic_DNA"/>
</dbReference>
<keyword evidence="1" id="KW-0732">Signal</keyword>
<keyword evidence="3" id="KW-1185">Reference proteome</keyword>